<feature type="non-terminal residue" evidence="2">
    <location>
        <position position="1"/>
    </location>
</feature>
<protein>
    <submittedName>
        <fullName evidence="2">Permease of the drug/metabolite transporter (DMT) superfamily</fullName>
    </submittedName>
</protein>
<accession>A0A6J4VM72</accession>
<reference evidence="2" key="1">
    <citation type="submission" date="2020-02" db="EMBL/GenBank/DDBJ databases">
        <authorList>
            <person name="Meier V. D."/>
        </authorList>
    </citation>
    <scope>NUCLEOTIDE SEQUENCE</scope>
    <source>
        <strain evidence="2">AVDCRST_MAG19</strain>
    </source>
</reference>
<gene>
    <name evidence="2" type="ORF">AVDCRST_MAG19-4372</name>
</gene>
<proteinExistence type="predicted"/>
<sequence>GRGRGARGGRAGRRRDRGPGRAMGGGPRGRTWAGHVGGRRLRGSERPRQARLRRRGGRADRARGPLRDRRGRNLGDPPPAAGDADRADGAAGGSGAAWLRDPGDPLRDERPLRLPGARDPGGGDDDADRLRLPGAGGPLVPPPFSRAVDHPPRCGAGAGPRRVRLDGRAVGWSRRRHRREQCRHPLRARLRPQQLVVRDPRGADRAGGDRDGSSGVQRAGDGGLFPRGPGGPGRSPGRHHGRRLVGDGWDRRPGDALNDRVPGGGGAHRLQPGGDRLNQRARDGDPPRRPPARGAGDRARCGRRRLHRGRDRGPGARPFALRRRCPPALRATRQDTFGERL</sequence>
<feature type="compositionally biased region" description="Gly residues" evidence="1">
    <location>
        <begin position="220"/>
        <end position="234"/>
    </location>
</feature>
<feature type="compositionally biased region" description="Basic residues" evidence="1">
    <location>
        <begin position="301"/>
        <end position="310"/>
    </location>
</feature>
<dbReference type="AlphaFoldDB" id="A0A6J4VM72"/>
<organism evidence="2">
    <name type="scientific">uncultured Thermomicrobiales bacterium</name>
    <dbReference type="NCBI Taxonomy" id="1645740"/>
    <lineage>
        <taxon>Bacteria</taxon>
        <taxon>Pseudomonadati</taxon>
        <taxon>Thermomicrobiota</taxon>
        <taxon>Thermomicrobia</taxon>
        <taxon>Thermomicrobiales</taxon>
        <taxon>environmental samples</taxon>
    </lineage>
</organism>
<feature type="compositionally biased region" description="Basic and acidic residues" evidence="1">
    <location>
        <begin position="198"/>
        <end position="212"/>
    </location>
</feature>
<feature type="compositionally biased region" description="Basic and acidic residues" evidence="1">
    <location>
        <begin position="332"/>
        <end position="341"/>
    </location>
</feature>
<feature type="compositionally biased region" description="Basic and acidic residues" evidence="1">
    <location>
        <begin position="57"/>
        <end position="73"/>
    </location>
</feature>
<evidence type="ECO:0000256" key="1">
    <source>
        <dbReference type="SAM" id="MobiDB-lite"/>
    </source>
</evidence>
<feature type="compositionally biased region" description="Basic and acidic residues" evidence="1">
    <location>
        <begin position="277"/>
        <end position="288"/>
    </location>
</feature>
<name>A0A6J4VM72_9BACT</name>
<dbReference type="EMBL" id="CADCWL010000241">
    <property type="protein sequence ID" value="CAA9583305.1"/>
    <property type="molecule type" value="Genomic_DNA"/>
</dbReference>
<feature type="non-terminal residue" evidence="2">
    <location>
        <position position="341"/>
    </location>
</feature>
<feature type="compositionally biased region" description="Basic and acidic residues" evidence="1">
    <location>
        <begin position="101"/>
        <end position="112"/>
    </location>
</feature>
<feature type="compositionally biased region" description="Basic and acidic residues" evidence="1">
    <location>
        <begin position="244"/>
        <end position="258"/>
    </location>
</feature>
<feature type="region of interest" description="Disordered" evidence="1">
    <location>
        <begin position="1"/>
        <end position="341"/>
    </location>
</feature>
<feature type="compositionally biased region" description="Basic residues" evidence="1">
    <location>
        <begin position="173"/>
        <end position="190"/>
    </location>
</feature>
<evidence type="ECO:0000313" key="2">
    <source>
        <dbReference type="EMBL" id="CAA9583305.1"/>
    </source>
</evidence>
<feature type="compositionally biased region" description="Basic residues" evidence="1">
    <location>
        <begin position="1"/>
        <end position="16"/>
    </location>
</feature>